<dbReference type="GO" id="GO:0005524">
    <property type="term" value="F:ATP binding"/>
    <property type="evidence" value="ECO:0007669"/>
    <property type="project" value="UniProtKB-KW"/>
</dbReference>
<feature type="compositionally biased region" description="Polar residues" evidence="7">
    <location>
        <begin position="2003"/>
        <end position="2018"/>
    </location>
</feature>
<keyword evidence="12" id="KW-1185">Reference proteome</keyword>
<accession>A0ABD3N6B9</accession>
<feature type="compositionally biased region" description="Basic and acidic residues" evidence="7">
    <location>
        <begin position="1195"/>
        <end position="1215"/>
    </location>
</feature>
<dbReference type="SMART" id="SM00490">
    <property type="entry name" value="HELICc"/>
    <property type="match status" value="1"/>
</dbReference>
<feature type="region of interest" description="Disordered" evidence="7">
    <location>
        <begin position="1374"/>
        <end position="1420"/>
    </location>
</feature>
<dbReference type="InterPro" id="IPR000953">
    <property type="entry name" value="Chromo/chromo_shadow_dom"/>
</dbReference>
<feature type="domain" description="Helicase ATP-binding" evidence="9">
    <location>
        <begin position="683"/>
        <end position="868"/>
    </location>
</feature>
<evidence type="ECO:0000256" key="3">
    <source>
        <dbReference type="ARBA" id="ARBA00022741"/>
    </source>
</evidence>
<evidence type="ECO:0000256" key="4">
    <source>
        <dbReference type="ARBA" id="ARBA00022801"/>
    </source>
</evidence>
<keyword evidence="5" id="KW-0067">ATP-binding</keyword>
<dbReference type="CDD" id="cd18793">
    <property type="entry name" value="SF2_C_SNF"/>
    <property type="match status" value="1"/>
</dbReference>
<dbReference type="Gene3D" id="3.40.50.10810">
    <property type="entry name" value="Tandem AAA-ATPase domain"/>
    <property type="match status" value="1"/>
</dbReference>
<feature type="region of interest" description="Disordered" evidence="7">
    <location>
        <begin position="1193"/>
        <end position="1215"/>
    </location>
</feature>
<feature type="region of interest" description="Disordered" evidence="7">
    <location>
        <begin position="1"/>
        <end position="79"/>
    </location>
</feature>
<feature type="compositionally biased region" description="Basic residues" evidence="7">
    <location>
        <begin position="111"/>
        <end position="120"/>
    </location>
</feature>
<protein>
    <submittedName>
        <fullName evidence="11">Uncharacterized protein</fullName>
    </submittedName>
</protein>
<dbReference type="PROSITE" id="PS51192">
    <property type="entry name" value="HELICASE_ATP_BIND_1"/>
    <property type="match status" value="1"/>
</dbReference>
<feature type="region of interest" description="Disordered" evidence="7">
    <location>
        <begin position="1984"/>
        <end position="2018"/>
    </location>
</feature>
<evidence type="ECO:0000259" key="8">
    <source>
        <dbReference type="PROSITE" id="PS50013"/>
    </source>
</evidence>
<dbReference type="InterPro" id="IPR049730">
    <property type="entry name" value="SNF2/RAD54-like_C"/>
</dbReference>
<feature type="compositionally biased region" description="Basic and acidic residues" evidence="7">
    <location>
        <begin position="1397"/>
        <end position="1420"/>
    </location>
</feature>
<feature type="domain" description="Chromo" evidence="8">
    <location>
        <begin position="548"/>
        <end position="616"/>
    </location>
</feature>
<evidence type="ECO:0000256" key="1">
    <source>
        <dbReference type="ARBA" id="ARBA00004123"/>
    </source>
</evidence>
<dbReference type="InterPro" id="IPR000330">
    <property type="entry name" value="SNF2_N"/>
</dbReference>
<sequence>MDFTIPKKIPKKNRDDAPLSNHASSSSSALVVPPPTNSDAPTHGTRSTTPNGQAALQRSPSYGSESPPPDTAHSSSSHIQIKSYNPLVVKVKTDGIVYPTTTATATTKTKSSSKRLRRKSSTQSTSTSNDNSPSILSDGVRHSGRKPKRKKYFDDSLEEDDTDTDELMTSGEEEAAEKRRLKRIARKKKKDENRKNEEEEEHGEELDYHDGDEGTSSHFALLSQSEIPGSVYDIEGPPSGSLNHLWYSREPFLHVFVIDKILGWKTRPVVYLESCEAIEEIAPSDDVLAEEDRKPGSAIPTAGGKGPNLHKLSFDEATKLKDKAIFDIGNDFRKRMDISRILPMACPHIKKLASMQEAARAKKGGYAPKFKAVTSTTEREEVLLVKWRGRSYLHCSWERKRDLEKFDHSTQLGSARAKISRFYQNQTLTLGEDWKKVLEDGRKAASVPVGHLAHQSHSPGSKALAAAAAVDSNDVVKEDGVNEEEYFSPVYLEVERILGCDENELDMSVLARQRAINIRDERKALKKRERDDAEEEKWLKGEAVEHAGEDESMTNIDEMEENGDWDPEDNVRYIVKWKGLQLTDATWEYWLDIKRDFVDEVEDFWYRQKAPSPNDIKKLLNATHPHPKTFRKMTESPLFGVSTLERPIAKLNDGEDDEVIGDTDAGPALKLRAYQLEGVNWLLWNWYNRRSCILADEMGLGKTIQSIGFLNQLQCIKNTPMRGPFLVVAPLSLVAQWESESKEWAPDMNVVLYHGGADARDFLVKEEFYYTEQFTSKSTALSLKRKHITKFQVLITTYEIVLKDVSVLSKIHWKALIVDEAHRLKNIKSRLFEDLASVPRDFCLLLTGTPLQNSTEELWALLHFCDPVSFASKDDFTAQFGQLQDASQVASLHTVLRPYLLRRVKEDVEKALPPKEETILEVTLTPIQKSFYKAIYERNTSFLYKGAKANNAPSLMNVMMELRKCCNHPFLIRGAEDRIIGDAATTERKALEANDESKDVQYYPIDYARLTGEQLIKSSGENVPFIYLIQPLPDIYSQPMTGKFVLLSKLLPKLFDGGHKVLIFSQMVRVLDLLQELLQLMHYKYERLDGSTSASARNAAVDRFRRASFQRFVMLLSTRAGGLGLNLTAADTVIIFDSDWNPQNDLQAMARAHRIGQTRSVRVYRLLTAKTYEMHMFHSASLKLGLDRAVLAHQRQGEESKGGRKSKAEKEEQAKEIDELLKKGAYDVFRDDDDKEAQKFMDTDIDQLLEQSSRKVTYGENATSSLSSGLGSFSKASFVTTTGDGDEKDVDLDDPDFWQKAVGLEAPPEDMDPDMALIINDGTKRSRKQVEVYDPHFAIIEAERMEKERLAKEAQEEQERKDLIKLERMLRKDAEREEREKLKKEQEAETKDEDPIDREKKQKERDEKAAEKAKAAKALKAERERTAKEVKIFYNERKTDRKRALKRAEHEDPVYERVKQAWDTTQRNRAVNALLRFGFGRFCKMRWESNFTSLPIQDIEVFARSYVYHLGLQAASALMTNIGNDVTNDEMDLEVKRSLHNILGPVVATGRDFDWIVQAILGSLCMHLRTKSHEAHVRLPLCLVEPEYVSFLGAGFGAVRCLHRISFLARLNSLIEEATDRVIDDLGQDEMGRRGCPERSHLDLDLKARHLSTEELMHALGAHMQPNGIQSLASKPFLEYAPWWDKSCDIGLVVGTFIHGLGNYEAMRHDEDLPFINRIKYYVNECDATEAESFRRIDQSAHAVRKVFDNNLDTLRAKFHQQTTAAVAAVIASSKSDAPASKTGYVLQKQKLDDDDVITVPRLKLAAVKAFRKPCDPLSNTPVVSDRAGKGPGGRELSVPYCPLPLPDSKHLDHLLLRVVNSIEESKIRGEASNGISRRDQVSLTSNESLWRQDIQTHLDRSLFDGCIMTLDKKKPPDNDSDYFNGAVSKELANVAVGADSSRYERGACVPMVITRFGLGAVLHADDSVIDVVSKTPLKKPKKEIVVESDKSISNETNDSESPKTTDPSPEQNTDNSSEIAKAETPVPQNLPAWQYILDDTQLRASLCASIMFAGYPYSNESYVKASADLLDEIKSHPSLAFLLVATKNNFFSLQDVVGQGLDTAGLDWSEKKESVEQYFQSVLFPHCLRLCLMLAGELNKKSTKQGPSSLNDLNSIPDPCLPIECHSEEAMTRAFGILRRAKLMKALRFIVGGGVRFSSVKSVLHGPLLRNLSFDVPVWWCPWIHDFGLLVHAAFYGLESTVTELPGLQRPYVEQHIREVFIEGKNACLPRCFLDKATPDELTAWVQAHAEQFPTPVVIERRLALLCSELTKGTEVQYDNVPMYDGGGWPSATSSSGFIGDTRAAGSGSCLLVDLERRE</sequence>
<keyword evidence="6" id="KW-0539">Nucleus</keyword>
<feature type="compositionally biased region" description="Basic and acidic residues" evidence="7">
    <location>
        <begin position="1374"/>
        <end position="1389"/>
    </location>
</feature>
<evidence type="ECO:0000259" key="9">
    <source>
        <dbReference type="PROSITE" id="PS51192"/>
    </source>
</evidence>
<comment type="caution">
    <text evidence="11">The sequence shown here is derived from an EMBL/GenBank/DDBJ whole genome shotgun (WGS) entry which is preliminary data.</text>
</comment>
<dbReference type="GO" id="GO:0016787">
    <property type="term" value="F:hydrolase activity"/>
    <property type="evidence" value="ECO:0007669"/>
    <property type="project" value="UniProtKB-KW"/>
</dbReference>
<dbReference type="PANTHER" id="PTHR45623:SF11">
    <property type="entry name" value="KISMET, ISOFORM C"/>
    <property type="match status" value="1"/>
</dbReference>
<dbReference type="InterPro" id="IPR016197">
    <property type="entry name" value="Chromo-like_dom_sf"/>
</dbReference>
<evidence type="ECO:0000256" key="2">
    <source>
        <dbReference type="ARBA" id="ARBA00022737"/>
    </source>
</evidence>
<dbReference type="Gene3D" id="2.40.50.40">
    <property type="match status" value="2"/>
</dbReference>
<dbReference type="SMART" id="SM00298">
    <property type="entry name" value="CHROMO"/>
    <property type="match status" value="2"/>
</dbReference>
<dbReference type="SUPFAM" id="SSF54160">
    <property type="entry name" value="Chromo domain-like"/>
    <property type="match status" value="2"/>
</dbReference>
<dbReference type="GO" id="GO:0005634">
    <property type="term" value="C:nucleus"/>
    <property type="evidence" value="ECO:0007669"/>
    <property type="project" value="UniProtKB-SubCell"/>
</dbReference>
<name>A0ABD3N6B9_9STRA</name>
<reference evidence="11 12" key="1">
    <citation type="submission" date="2024-10" db="EMBL/GenBank/DDBJ databases">
        <title>Updated reference genomes for cyclostephanoid diatoms.</title>
        <authorList>
            <person name="Roberts W.R."/>
            <person name="Alverson A.J."/>
        </authorList>
    </citation>
    <scope>NUCLEOTIDE SEQUENCE [LARGE SCALE GENOMIC DNA]</scope>
    <source>
        <strain evidence="11 12">AJA010-31</strain>
    </source>
</reference>
<dbReference type="Proteomes" id="UP001530400">
    <property type="component" value="Unassembled WGS sequence"/>
</dbReference>
<dbReference type="PROSITE" id="PS51194">
    <property type="entry name" value="HELICASE_CTER"/>
    <property type="match status" value="1"/>
</dbReference>
<evidence type="ECO:0000256" key="6">
    <source>
        <dbReference type="ARBA" id="ARBA00023242"/>
    </source>
</evidence>
<evidence type="ECO:0000313" key="12">
    <source>
        <dbReference type="Proteomes" id="UP001530400"/>
    </source>
</evidence>
<feature type="compositionally biased region" description="Polar residues" evidence="7">
    <location>
        <begin position="37"/>
        <end position="64"/>
    </location>
</feature>
<feature type="compositionally biased region" description="Acidic residues" evidence="7">
    <location>
        <begin position="155"/>
        <end position="175"/>
    </location>
</feature>
<feature type="compositionally biased region" description="Basic and acidic residues" evidence="7">
    <location>
        <begin position="1984"/>
        <end position="1993"/>
    </location>
</feature>
<evidence type="ECO:0000313" key="11">
    <source>
        <dbReference type="EMBL" id="KAL3771595.1"/>
    </source>
</evidence>
<organism evidence="11 12">
    <name type="scientific">Cyclotella atomus</name>
    <dbReference type="NCBI Taxonomy" id="382360"/>
    <lineage>
        <taxon>Eukaryota</taxon>
        <taxon>Sar</taxon>
        <taxon>Stramenopiles</taxon>
        <taxon>Ochrophyta</taxon>
        <taxon>Bacillariophyta</taxon>
        <taxon>Coscinodiscophyceae</taxon>
        <taxon>Thalassiosirophycidae</taxon>
        <taxon>Stephanodiscales</taxon>
        <taxon>Stephanodiscaceae</taxon>
        <taxon>Cyclotella</taxon>
    </lineage>
</organism>
<evidence type="ECO:0000256" key="7">
    <source>
        <dbReference type="SAM" id="MobiDB-lite"/>
    </source>
</evidence>
<dbReference type="Pfam" id="PF00271">
    <property type="entry name" value="Helicase_C"/>
    <property type="match status" value="1"/>
</dbReference>
<keyword evidence="3" id="KW-0547">Nucleotide-binding</keyword>
<dbReference type="InterPro" id="IPR001650">
    <property type="entry name" value="Helicase_C-like"/>
</dbReference>
<dbReference type="CDD" id="cd22249">
    <property type="entry name" value="UDM1_RNF168_RNF169-like"/>
    <property type="match status" value="1"/>
</dbReference>
<feature type="compositionally biased region" description="Low complexity" evidence="7">
    <location>
        <begin position="18"/>
        <end position="31"/>
    </location>
</feature>
<dbReference type="PROSITE" id="PS50013">
    <property type="entry name" value="CHROMO_2"/>
    <property type="match status" value="1"/>
</dbReference>
<keyword evidence="2" id="KW-0677">Repeat</keyword>
<dbReference type="SMART" id="SM00487">
    <property type="entry name" value="DEXDc"/>
    <property type="match status" value="1"/>
</dbReference>
<gene>
    <name evidence="11" type="ORF">ACHAWO_012328</name>
</gene>
<evidence type="ECO:0000256" key="5">
    <source>
        <dbReference type="ARBA" id="ARBA00022840"/>
    </source>
</evidence>
<proteinExistence type="predicted"/>
<dbReference type="PANTHER" id="PTHR45623">
    <property type="entry name" value="CHROMODOMAIN-HELICASE-DNA-BINDING PROTEIN 3-RELATED-RELATED"/>
    <property type="match status" value="1"/>
</dbReference>
<dbReference type="InterPro" id="IPR038718">
    <property type="entry name" value="SNF2-like_sf"/>
</dbReference>
<dbReference type="SUPFAM" id="SSF52540">
    <property type="entry name" value="P-loop containing nucleoside triphosphate hydrolases"/>
    <property type="match status" value="2"/>
</dbReference>
<comment type="subcellular location">
    <subcellularLocation>
        <location evidence="1">Nucleus</location>
    </subcellularLocation>
</comment>
<dbReference type="Gene3D" id="1.10.10.60">
    <property type="entry name" value="Homeodomain-like"/>
    <property type="match status" value="1"/>
</dbReference>
<keyword evidence="4" id="KW-0378">Hydrolase</keyword>
<feature type="compositionally biased region" description="Basic residues" evidence="7">
    <location>
        <begin position="142"/>
        <end position="151"/>
    </location>
</feature>
<evidence type="ECO:0000259" key="10">
    <source>
        <dbReference type="PROSITE" id="PS51194"/>
    </source>
</evidence>
<dbReference type="Gene3D" id="3.40.50.300">
    <property type="entry name" value="P-loop containing nucleotide triphosphate hydrolases"/>
    <property type="match status" value="1"/>
</dbReference>
<feature type="compositionally biased region" description="Basic residues" evidence="7">
    <location>
        <begin position="179"/>
        <end position="189"/>
    </location>
</feature>
<dbReference type="InterPro" id="IPR027417">
    <property type="entry name" value="P-loop_NTPase"/>
</dbReference>
<dbReference type="Pfam" id="PF00176">
    <property type="entry name" value="SNF2-rel_dom"/>
    <property type="match status" value="1"/>
</dbReference>
<feature type="domain" description="Helicase C-terminal" evidence="10">
    <location>
        <begin position="1046"/>
        <end position="1197"/>
    </location>
</feature>
<dbReference type="EMBL" id="JALLPJ020001285">
    <property type="protein sequence ID" value="KAL3771595.1"/>
    <property type="molecule type" value="Genomic_DNA"/>
</dbReference>
<dbReference type="InterPro" id="IPR014001">
    <property type="entry name" value="Helicase_ATP-bd"/>
</dbReference>
<feature type="region of interest" description="Disordered" evidence="7">
    <location>
        <begin position="104"/>
        <end position="216"/>
    </location>
</feature>